<gene>
    <name evidence="2" type="ORF">AT9943_LOCUS7417</name>
</gene>
<reference evidence="2 3" key="1">
    <citation type="submission" date="2020-09" db="EMBL/GenBank/DDBJ databases">
        <authorList>
            <person name="Ashkenazy H."/>
        </authorList>
    </citation>
    <scope>NUCLEOTIDE SEQUENCE [LARGE SCALE GENOMIC DNA]</scope>
    <source>
        <strain evidence="3">cv. Cdm-0</strain>
    </source>
</reference>
<feature type="domain" description="F-box" evidence="1">
    <location>
        <begin position="1"/>
        <end position="32"/>
    </location>
</feature>
<organism evidence="2 3">
    <name type="scientific">Arabidopsis thaliana</name>
    <name type="common">Mouse-ear cress</name>
    <dbReference type="NCBI Taxonomy" id="3702"/>
    <lineage>
        <taxon>Eukaryota</taxon>
        <taxon>Viridiplantae</taxon>
        <taxon>Streptophyta</taxon>
        <taxon>Embryophyta</taxon>
        <taxon>Tracheophyta</taxon>
        <taxon>Spermatophyta</taxon>
        <taxon>Magnoliopsida</taxon>
        <taxon>eudicotyledons</taxon>
        <taxon>Gunneridae</taxon>
        <taxon>Pentapetalae</taxon>
        <taxon>rosids</taxon>
        <taxon>malvids</taxon>
        <taxon>Brassicales</taxon>
        <taxon>Brassicaceae</taxon>
        <taxon>Camelineae</taxon>
        <taxon>Arabidopsis</taxon>
    </lineage>
</organism>
<name>A0A7G2E873_ARATH</name>
<dbReference type="InterPro" id="IPR001810">
    <property type="entry name" value="F-box_dom"/>
</dbReference>
<dbReference type="AlphaFoldDB" id="A0A7G2E873"/>
<evidence type="ECO:0000259" key="1">
    <source>
        <dbReference type="Pfam" id="PF00646"/>
    </source>
</evidence>
<dbReference type="EMBL" id="LR881467">
    <property type="protein sequence ID" value="CAD5319228.1"/>
    <property type="molecule type" value="Genomic_DNA"/>
</dbReference>
<dbReference type="PANTHER" id="PTHR31111">
    <property type="entry name" value="BNAA05G37150D PROTEIN-RELATED"/>
    <property type="match status" value="1"/>
</dbReference>
<evidence type="ECO:0000313" key="3">
    <source>
        <dbReference type="Proteomes" id="UP000516314"/>
    </source>
</evidence>
<dbReference type="Proteomes" id="UP000516314">
    <property type="component" value="Chromosome 2"/>
</dbReference>
<dbReference type="PANTHER" id="PTHR31111:SF130">
    <property type="entry name" value="F-BOX ASSOCIATED UBIQUITINATION EFFECTOR FAMILY PROTEIN"/>
    <property type="match status" value="1"/>
</dbReference>
<dbReference type="Pfam" id="PF00646">
    <property type="entry name" value="F-box"/>
    <property type="match status" value="1"/>
</dbReference>
<dbReference type="InterPro" id="IPR036047">
    <property type="entry name" value="F-box-like_dom_sf"/>
</dbReference>
<dbReference type="SUPFAM" id="SSF81383">
    <property type="entry name" value="F-box domain"/>
    <property type="match status" value="1"/>
</dbReference>
<protein>
    <submittedName>
        <fullName evidence="2">(thale cress) hypothetical protein</fullName>
    </submittedName>
</protein>
<sequence>MEILSRLPLKSLARFHCVSKLWASMFGSPYFKNLFLTRSSAKPRLLFALVEKGDDKEESCGVWSFFSSLQLENLYEESSSTLVAAAEFHGKFSPNNHYVNLKKSHVATPLV</sequence>
<proteinExistence type="predicted"/>
<accession>A0A7G2E873</accession>
<evidence type="ECO:0000313" key="2">
    <source>
        <dbReference type="EMBL" id="CAD5319228.1"/>
    </source>
</evidence>